<dbReference type="PANTHER" id="PTHR30055">
    <property type="entry name" value="HTH-TYPE TRANSCRIPTIONAL REGULATOR RUTR"/>
    <property type="match status" value="1"/>
</dbReference>
<dbReference type="InterPro" id="IPR036271">
    <property type="entry name" value="Tet_transcr_reg_TetR-rel_C_sf"/>
</dbReference>
<dbReference type="InterPro" id="IPR009057">
    <property type="entry name" value="Homeodomain-like_sf"/>
</dbReference>
<dbReference type="InterPro" id="IPR001647">
    <property type="entry name" value="HTH_TetR"/>
</dbReference>
<organism evidence="4 5">
    <name type="scientific">Shewanella yunxiaonensis</name>
    <dbReference type="NCBI Taxonomy" id="2829809"/>
    <lineage>
        <taxon>Bacteria</taxon>
        <taxon>Pseudomonadati</taxon>
        <taxon>Pseudomonadota</taxon>
        <taxon>Gammaproteobacteria</taxon>
        <taxon>Alteromonadales</taxon>
        <taxon>Shewanellaceae</taxon>
        <taxon>Shewanella</taxon>
    </lineage>
</organism>
<dbReference type="Proteomes" id="UP000679575">
    <property type="component" value="Chromosome"/>
</dbReference>
<dbReference type="SUPFAM" id="SSF48498">
    <property type="entry name" value="Tetracyclin repressor-like, C-terminal domain"/>
    <property type="match status" value="1"/>
</dbReference>
<evidence type="ECO:0000256" key="1">
    <source>
        <dbReference type="ARBA" id="ARBA00023125"/>
    </source>
</evidence>
<gene>
    <name evidence="4" type="ORF">KDN34_06915</name>
</gene>
<name>A0ABX7YWS3_9GAMM</name>
<dbReference type="Gene3D" id="1.10.357.10">
    <property type="entry name" value="Tetracycline Repressor, domain 2"/>
    <property type="match status" value="1"/>
</dbReference>
<feature type="DNA-binding region" description="H-T-H motif" evidence="2">
    <location>
        <begin position="35"/>
        <end position="54"/>
    </location>
</feature>
<keyword evidence="1 2" id="KW-0238">DNA-binding</keyword>
<feature type="domain" description="HTH tetR-type" evidence="3">
    <location>
        <begin position="12"/>
        <end position="72"/>
    </location>
</feature>
<evidence type="ECO:0000313" key="4">
    <source>
        <dbReference type="EMBL" id="QUN07152.1"/>
    </source>
</evidence>
<dbReference type="Pfam" id="PF00440">
    <property type="entry name" value="TetR_N"/>
    <property type="match status" value="1"/>
</dbReference>
<keyword evidence="5" id="KW-1185">Reference proteome</keyword>
<dbReference type="EMBL" id="CP073587">
    <property type="protein sequence ID" value="QUN07152.1"/>
    <property type="molecule type" value="Genomic_DNA"/>
</dbReference>
<sequence>MPAKPGRPKGDPQTRAALVDAARACFLHNAYERVSIRELARRANVDAAMIRYYFGSKAGLFETMVRETIAPVAQILKHNLSCELHSPEELMQAYYQMMSANPALPRLIFQVLNNQGDNEAFTILSTVFREMLGNASDWVRQLAARQQLNTSLDPQLIRLSFISLMVFPLIAPRVLMQEFGMELTDVWLTKLLNHNRIVMREGLFNPDNMPPSGLGEHK</sequence>
<evidence type="ECO:0000256" key="2">
    <source>
        <dbReference type="PROSITE-ProRule" id="PRU00335"/>
    </source>
</evidence>
<dbReference type="SUPFAM" id="SSF46689">
    <property type="entry name" value="Homeodomain-like"/>
    <property type="match status" value="1"/>
</dbReference>
<dbReference type="RefSeq" id="WP_212596155.1">
    <property type="nucleotide sequence ID" value="NZ_CP073587.1"/>
</dbReference>
<dbReference type="PANTHER" id="PTHR30055:SF233">
    <property type="entry name" value="REGULATORY PROTEIN TETR"/>
    <property type="match status" value="1"/>
</dbReference>
<protein>
    <submittedName>
        <fullName evidence="4">TetR/AcrR family transcriptional regulator</fullName>
    </submittedName>
</protein>
<dbReference type="InterPro" id="IPR050109">
    <property type="entry name" value="HTH-type_TetR-like_transc_reg"/>
</dbReference>
<dbReference type="PROSITE" id="PS50977">
    <property type="entry name" value="HTH_TETR_2"/>
    <property type="match status" value="1"/>
</dbReference>
<accession>A0ABX7YWS3</accession>
<reference evidence="4 5" key="1">
    <citation type="submission" date="2021-04" db="EMBL/GenBank/DDBJ databases">
        <title>Novel species identification of genus Shewanella.</title>
        <authorList>
            <person name="Liu G."/>
        </authorList>
    </citation>
    <scope>NUCLEOTIDE SEQUENCE [LARGE SCALE GENOMIC DNA]</scope>
    <source>
        <strain evidence="4 5">FJAT-54481</strain>
    </source>
</reference>
<evidence type="ECO:0000259" key="3">
    <source>
        <dbReference type="PROSITE" id="PS50977"/>
    </source>
</evidence>
<evidence type="ECO:0000313" key="5">
    <source>
        <dbReference type="Proteomes" id="UP000679575"/>
    </source>
</evidence>
<proteinExistence type="predicted"/>